<accession>A0A8J5FN07</accession>
<dbReference type="EMBL" id="JACMSC010000014">
    <property type="protein sequence ID" value="KAG6490813.1"/>
    <property type="molecule type" value="Genomic_DNA"/>
</dbReference>
<proteinExistence type="predicted"/>
<reference evidence="2 3" key="1">
    <citation type="submission" date="2020-08" db="EMBL/GenBank/DDBJ databases">
        <title>Plant Genome Project.</title>
        <authorList>
            <person name="Zhang R.-G."/>
        </authorList>
    </citation>
    <scope>NUCLEOTIDE SEQUENCE [LARGE SCALE GENOMIC DNA]</scope>
    <source>
        <tissue evidence="2">Rhizome</tissue>
    </source>
</reference>
<feature type="compositionally biased region" description="Basic and acidic residues" evidence="1">
    <location>
        <begin position="286"/>
        <end position="297"/>
    </location>
</feature>
<dbReference type="PANTHER" id="PTHR26312">
    <property type="entry name" value="TETRATRICOPEPTIDE REPEAT PROTEIN 5"/>
    <property type="match status" value="1"/>
</dbReference>
<dbReference type="AlphaFoldDB" id="A0A8J5FN07"/>
<evidence type="ECO:0000256" key="1">
    <source>
        <dbReference type="SAM" id="MobiDB-lite"/>
    </source>
</evidence>
<gene>
    <name evidence="2" type="ORF">ZIOFF_052128</name>
</gene>
<feature type="region of interest" description="Disordered" evidence="1">
    <location>
        <begin position="100"/>
        <end position="128"/>
    </location>
</feature>
<comment type="caution">
    <text evidence="2">The sequence shown here is derived from an EMBL/GenBank/DDBJ whole genome shotgun (WGS) entry which is preliminary data.</text>
</comment>
<feature type="compositionally biased region" description="Low complexity" evidence="1">
    <location>
        <begin position="105"/>
        <end position="116"/>
    </location>
</feature>
<protein>
    <submittedName>
        <fullName evidence="2">Uncharacterized protein</fullName>
    </submittedName>
</protein>
<name>A0A8J5FN07_ZINOF</name>
<evidence type="ECO:0000313" key="2">
    <source>
        <dbReference type="EMBL" id="KAG6490813.1"/>
    </source>
</evidence>
<feature type="compositionally biased region" description="Gly residues" evidence="1">
    <location>
        <begin position="312"/>
        <end position="321"/>
    </location>
</feature>
<keyword evidence="3" id="KW-1185">Reference proteome</keyword>
<evidence type="ECO:0000313" key="3">
    <source>
        <dbReference type="Proteomes" id="UP000734854"/>
    </source>
</evidence>
<dbReference type="PANTHER" id="PTHR26312:SF132">
    <property type="entry name" value="OS01G0855200 PROTEIN"/>
    <property type="match status" value="1"/>
</dbReference>
<dbReference type="Proteomes" id="UP000734854">
    <property type="component" value="Unassembled WGS sequence"/>
</dbReference>
<sequence>MAVQIAGGFLQWSQLSAAPSPSAMRMVLSSPFLPARPSKLSRAGSVELRRRRRSEEKALRCACSASAEHFEGDAGELARKIEELAFELQRRMGDGGWRCEGGGASSAAPSASFFSPDSEGSSVSPMPDWLSLRPDPPDWSTQMVPASVEMNANSVDLPLSLRIIKRRKRQEKGWFREASEMACCSVKRAFSSMVFMIRELLSYTLQLRGELFHGDLQGVLAQVQREMNSSFVWLFQHIFSRTPTLMVSLMLLLANFTVYSMGHLDAAAMAAPNSLARSVTESVVIEDHRQSHRDRSPIVKLFSSPGRTASVGGSGVGGGGKTRPVAGATGDERSDDGSSVYRTILPDGISSAPASVNAEKVGENKKGETLDEARSWNAILEEASRMQAATRDAALLDRDTLRRLLSPVTAELEPDVDYPEYLRTELMYQEALSEEPENPLLLANFAQFVYLVRRDLDRAEHYFKRASSSKPADADALSRYASFLWLAKKDLEAAEETYLEAISADPSNTFHAANYAHFLWNTGGEDTCFPLNEDGDDQ</sequence>
<dbReference type="OrthoDB" id="1924189at2759"/>
<feature type="region of interest" description="Disordered" evidence="1">
    <location>
        <begin position="286"/>
        <end position="339"/>
    </location>
</feature>
<organism evidence="2 3">
    <name type="scientific">Zingiber officinale</name>
    <name type="common">Ginger</name>
    <name type="synonym">Amomum zingiber</name>
    <dbReference type="NCBI Taxonomy" id="94328"/>
    <lineage>
        <taxon>Eukaryota</taxon>
        <taxon>Viridiplantae</taxon>
        <taxon>Streptophyta</taxon>
        <taxon>Embryophyta</taxon>
        <taxon>Tracheophyta</taxon>
        <taxon>Spermatophyta</taxon>
        <taxon>Magnoliopsida</taxon>
        <taxon>Liliopsida</taxon>
        <taxon>Zingiberales</taxon>
        <taxon>Zingiberaceae</taxon>
        <taxon>Zingiber</taxon>
    </lineage>
</organism>